<reference evidence="2" key="2">
    <citation type="journal article" date="2022" name="Sci. Total Environ.">
        <title>Prevalence, transmission, and molecular epidemiology of tet(X)-positive bacteria among humans, animals, and environmental niches in China: An epidemiological, and genomic-based study.</title>
        <authorList>
            <person name="Dong N."/>
            <person name="Zeng Y."/>
            <person name="Cai C."/>
            <person name="Sun C."/>
            <person name="Lu J."/>
            <person name="Liu C."/>
            <person name="Zhou H."/>
            <person name="Sun Q."/>
            <person name="Shu L."/>
            <person name="Wang H."/>
            <person name="Wang Y."/>
            <person name="Wang S."/>
            <person name="Wu C."/>
            <person name="Chan E.W."/>
            <person name="Chen G."/>
            <person name="Shen Z."/>
            <person name="Chen S."/>
            <person name="Zhang R."/>
        </authorList>
    </citation>
    <scope>NUCLEOTIDE SEQUENCE</scope>
    <source>
        <strain evidence="2">210</strain>
    </source>
</reference>
<sequence>MKKITFLLLSVISINLFAQNSNDLLNDLSSQTNGLLYNRKSNDGKDNSKYYLDEKFKKGYVDGYSDSGNYRYNMFTDNIEFEDSKGGKYTLVKNIGTVVRLENGVVFEYVNINGINLQKFLQVLSSDNNKYKLYKSYQVKEIVNENINSYNEQNKVKYNTIINYFIGFNNSIVEIPNSPKKFTNLLGFDVGSVIKSNNISLNKEQDLIKLIDLLNK</sequence>
<evidence type="ECO:0000256" key="1">
    <source>
        <dbReference type="SAM" id="SignalP"/>
    </source>
</evidence>
<feature type="chain" id="PRO_5043689628" evidence="1">
    <location>
        <begin position="19"/>
        <end position="216"/>
    </location>
</feature>
<dbReference type="Proteomes" id="UP001173578">
    <property type="component" value="Unassembled WGS sequence"/>
</dbReference>
<evidence type="ECO:0000313" key="3">
    <source>
        <dbReference type="Proteomes" id="UP001173578"/>
    </source>
</evidence>
<dbReference type="AlphaFoldDB" id="A0AAW7DHW6"/>
<keyword evidence="1" id="KW-0732">Signal</keyword>
<feature type="signal peptide" evidence="1">
    <location>
        <begin position="1"/>
        <end position="18"/>
    </location>
</feature>
<dbReference type="EMBL" id="JACALR010000003">
    <property type="protein sequence ID" value="MDM1551128.1"/>
    <property type="molecule type" value="Genomic_DNA"/>
</dbReference>
<protein>
    <submittedName>
        <fullName evidence="2">Uncharacterized protein</fullName>
    </submittedName>
</protein>
<reference evidence="2" key="1">
    <citation type="submission" date="2020-06" db="EMBL/GenBank/DDBJ databases">
        <authorList>
            <person name="Dong N."/>
        </authorList>
    </citation>
    <scope>NUCLEOTIDE SEQUENCE</scope>
    <source>
        <strain evidence="2">210</strain>
    </source>
</reference>
<organism evidence="2 3">
    <name type="scientific">Empedobacter falsenii</name>
    <dbReference type="NCBI Taxonomy" id="343874"/>
    <lineage>
        <taxon>Bacteria</taxon>
        <taxon>Pseudomonadati</taxon>
        <taxon>Bacteroidota</taxon>
        <taxon>Flavobacteriia</taxon>
        <taxon>Flavobacteriales</taxon>
        <taxon>Weeksellaceae</taxon>
        <taxon>Empedobacter</taxon>
    </lineage>
</organism>
<gene>
    <name evidence="2" type="ORF">HX095_07865</name>
</gene>
<dbReference type="RefSeq" id="WP_286485715.1">
    <property type="nucleotide sequence ID" value="NZ_JACALR010000003.1"/>
</dbReference>
<evidence type="ECO:0000313" key="2">
    <source>
        <dbReference type="EMBL" id="MDM1551128.1"/>
    </source>
</evidence>
<accession>A0AAW7DHW6</accession>
<name>A0AAW7DHW6_9FLAO</name>
<proteinExistence type="predicted"/>
<comment type="caution">
    <text evidence="2">The sequence shown here is derived from an EMBL/GenBank/DDBJ whole genome shotgun (WGS) entry which is preliminary data.</text>
</comment>